<evidence type="ECO:0000259" key="1">
    <source>
        <dbReference type="Pfam" id="PF07833"/>
    </source>
</evidence>
<dbReference type="PROSITE" id="PS51257">
    <property type="entry name" value="PROKAR_LIPOPROTEIN"/>
    <property type="match status" value="1"/>
</dbReference>
<organism evidence="2">
    <name type="scientific">bioreactor metagenome</name>
    <dbReference type="NCBI Taxonomy" id="1076179"/>
    <lineage>
        <taxon>unclassified sequences</taxon>
        <taxon>metagenomes</taxon>
        <taxon>ecological metagenomes</taxon>
    </lineage>
</organism>
<evidence type="ECO:0000313" key="2">
    <source>
        <dbReference type="EMBL" id="MPM48765.1"/>
    </source>
</evidence>
<reference evidence="2" key="1">
    <citation type="submission" date="2019-08" db="EMBL/GenBank/DDBJ databases">
        <authorList>
            <person name="Kucharzyk K."/>
            <person name="Murdoch R.W."/>
            <person name="Higgins S."/>
            <person name="Loffler F."/>
        </authorList>
    </citation>
    <scope>NUCLEOTIDE SEQUENCE</scope>
</reference>
<dbReference type="InterPro" id="IPR012854">
    <property type="entry name" value="Cu_amine_oxidase-like_N"/>
</dbReference>
<dbReference type="AlphaFoldDB" id="A0A645A6G2"/>
<comment type="caution">
    <text evidence="2">The sequence shown here is derived from an EMBL/GenBank/DDBJ whole genome shotgun (WGS) entry which is preliminary data.</text>
</comment>
<dbReference type="EMBL" id="VSSQ01012242">
    <property type="protein sequence ID" value="MPM48765.1"/>
    <property type="molecule type" value="Genomic_DNA"/>
</dbReference>
<dbReference type="InterPro" id="IPR036582">
    <property type="entry name" value="Mao_N_sf"/>
</dbReference>
<proteinExistence type="predicted"/>
<feature type="domain" description="Copper amine oxidase-like N-terminal" evidence="1">
    <location>
        <begin position="32"/>
        <end position="145"/>
    </location>
</feature>
<protein>
    <recommendedName>
        <fullName evidence="1">Copper amine oxidase-like N-terminal domain-containing protein</fullName>
    </recommendedName>
</protein>
<dbReference type="Gene3D" id="3.30.457.10">
    <property type="entry name" value="Copper amine oxidase-like, N-terminal domain"/>
    <property type="match status" value="1"/>
</dbReference>
<dbReference type="Pfam" id="PF07833">
    <property type="entry name" value="Cu_amine_oxidN1"/>
    <property type="match status" value="1"/>
</dbReference>
<sequence length="350" mass="39090">MKKFCSVVLAAALVMGCMPFTTFAADISVTAKGATVEFTDAKPYINSDSRTLVPLRAIAEALDLYVTWDNGTKSATFADKEGRKKIIFVIGENKYTVVDGDISKEVEMDTAAVITDDRTYAPARYLAEAFGYNVSWDGINSVVSITESNLENESKMYDERKDISSFIPEGWEISKAYGDELAIAEGDLNNDGIIDKAFVIEEKDVSESAAQRNLIIVFGNTDNSYSMAITAKNAILRANEGGTFGDPFESIDIDRGSVLLNFMGGSIRWHRCFRFRYQDNDWYLIGFTEKSYELIGDSMECLQEDYNLITGYYIGDILEYGKIKTVQKNIGKKQLVNLNDFVANEYNIQP</sequence>
<accession>A0A645A6G2</accession>
<name>A0A645A6G2_9ZZZZ</name>
<gene>
    <name evidence="2" type="ORF">SDC9_95492</name>
</gene>
<dbReference type="SUPFAM" id="SSF55383">
    <property type="entry name" value="Copper amine oxidase, domain N"/>
    <property type="match status" value="1"/>
</dbReference>